<proteinExistence type="inferred from homology"/>
<organism evidence="5 6">
    <name type="scientific">Amycolatopsis regifaucium</name>
    <dbReference type="NCBI Taxonomy" id="546365"/>
    <lineage>
        <taxon>Bacteria</taxon>
        <taxon>Bacillati</taxon>
        <taxon>Actinomycetota</taxon>
        <taxon>Actinomycetes</taxon>
        <taxon>Pseudonocardiales</taxon>
        <taxon>Pseudonocardiaceae</taxon>
        <taxon>Amycolatopsis</taxon>
    </lineage>
</organism>
<feature type="active site" evidence="3">
    <location>
        <position position="81"/>
    </location>
</feature>
<dbReference type="AlphaFoldDB" id="A0A154MPC5"/>
<dbReference type="InterPro" id="IPR019533">
    <property type="entry name" value="Peptidase_S26"/>
</dbReference>
<dbReference type="InterPro" id="IPR036286">
    <property type="entry name" value="LexA/Signal_pep-like_sf"/>
</dbReference>
<sequence>MTYVVLAAVVTVVAVGAWLVALRRRLIVVTVRGVSMEPTYHSGDRLLVRRSPLERVRTGQVVVVQGGPGTPGDPTAGRLVKRAVAVPGDPVPSQIPVPGTVVPAGNLLVLGDNPARSNDSRRLGYLPADALIGIVLRPIGQR</sequence>
<evidence type="ECO:0000256" key="3">
    <source>
        <dbReference type="PIRSR" id="PIRSR600223-1"/>
    </source>
</evidence>
<dbReference type="CDD" id="cd06530">
    <property type="entry name" value="S26_SPase_I"/>
    <property type="match status" value="1"/>
</dbReference>
<dbReference type="OrthoDB" id="5518017at2"/>
<comment type="subcellular location">
    <subcellularLocation>
        <location evidence="1">Cell membrane</location>
        <topology evidence="1">Single-pass type II membrane protein</topology>
    </subcellularLocation>
</comment>
<dbReference type="PRINTS" id="PR00727">
    <property type="entry name" value="LEADERPTASE"/>
</dbReference>
<dbReference type="GO" id="GO:0004252">
    <property type="term" value="F:serine-type endopeptidase activity"/>
    <property type="evidence" value="ECO:0007669"/>
    <property type="project" value="InterPro"/>
</dbReference>
<dbReference type="GO" id="GO:0006465">
    <property type="term" value="P:signal peptide processing"/>
    <property type="evidence" value="ECO:0007669"/>
    <property type="project" value="InterPro"/>
</dbReference>
<dbReference type="GO" id="GO:0005886">
    <property type="term" value="C:plasma membrane"/>
    <property type="evidence" value="ECO:0007669"/>
    <property type="project" value="UniProtKB-SubCell"/>
</dbReference>
<comment type="similarity">
    <text evidence="2">Belongs to the peptidase S26 family.</text>
</comment>
<dbReference type="Gene3D" id="2.10.109.10">
    <property type="entry name" value="Umud Fragment, subunit A"/>
    <property type="match status" value="1"/>
</dbReference>
<evidence type="ECO:0000313" key="5">
    <source>
        <dbReference type="EMBL" id="KZB86105.1"/>
    </source>
</evidence>
<dbReference type="PANTHER" id="PTHR43390:SF1">
    <property type="entry name" value="CHLOROPLAST PROCESSING PEPTIDASE"/>
    <property type="match status" value="1"/>
</dbReference>
<comment type="caution">
    <text evidence="5">The sequence shown here is derived from an EMBL/GenBank/DDBJ whole genome shotgun (WGS) entry which is preliminary data.</text>
</comment>
<gene>
    <name evidence="5" type="ORF">AVL48_28380</name>
</gene>
<evidence type="ECO:0000313" key="6">
    <source>
        <dbReference type="Proteomes" id="UP000076321"/>
    </source>
</evidence>
<dbReference type="RefSeq" id="WP_061982537.1">
    <property type="nucleotide sequence ID" value="NZ_FOPQ01000006.1"/>
</dbReference>
<evidence type="ECO:0000256" key="1">
    <source>
        <dbReference type="ARBA" id="ARBA00004401"/>
    </source>
</evidence>
<evidence type="ECO:0000256" key="2">
    <source>
        <dbReference type="ARBA" id="ARBA00009370"/>
    </source>
</evidence>
<feature type="domain" description="Peptidase S26" evidence="4">
    <location>
        <begin position="9"/>
        <end position="91"/>
    </location>
</feature>
<dbReference type="Proteomes" id="UP000076321">
    <property type="component" value="Unassembled WGS sequence"/>
</dbReference>
<dbReference type="PANTHER" id="PTHR43390">
    <property type="entry name" value="SIGNAL PEPTIDASE I"/>
    <property type="match status" value="1"/>
</dbReference>
<feature type="domain" description="Peptidase S26" evidence="4">
    <location>
        <begin position="100"/>
        <end position="135"/>
    </location>
</feature>
<reference evidence="5 6" key="1">
    <citation type="submission" date="2015-12" db="EMBL/GenBank/DDBJ databases">
        <title>Amycolatopsis regifaucium genome sequencing and assembly.</title>
        <authorList>
            <person name="Mayilraj S."/>
        </authorList>
    </citation>
    <scope>NUCLEOTIDE SEQUENCE [LARGE SCALE GENOMIC DNA]</scope>
    <source>
        <strain evidence="5 6">GY080</strain>
    </source>
</reference>
<protein>
    <recommendedName>
        <fullName evidence="4">Peptidase S26 domain-containing protein</fullName>
    </recommendedName>
</protein>
<dbReference type="InterPro" id="IPR000223">
    <property type="entry name" value="Pept_S26A_signal_pept_1"/>
</dbReference>
<feature type="active site" evidence="3">
    <location>
        <position position="35"/>
    </location>
</feature>
<evidence type="ECO:0000259" key="4">
    <source>
        <dbReference type="Pfam" id="PF10502"/>
    </source>
</evidence>
<dbReference type="EMBL" id="LQCI01000009">
    <property type="protein sequence ID" value="KZB86105.1"/>
    <property type="molecule type" value="Genomic_DNA"/>
</dbReference>
<name>A0A154MPC5_9PSEU</name>
<dbReference type="Pfam" id="PF10502">
    <property type="entry name" value="Peptidase_S26"/>
    <property type="match status" value="2"/>
</dbReference>
<dbReference type="SUPFAM" id="SSF51306">
    <property type="entry name" value="LexA/Signal peptidase"/>
    <property type="match status" value="1"/>
</dbReference>
<accession>A0A154MPC5</accession>